<evidence type="ECO:0000256" key="1">
    <source>
        <dbReference type="SAM" id="Phobius"/>
    </source>
</evidence>
<dbReference type="KEGG" id="agy:ATC03_15390"/>
<gene>
    <name evidence="2" type="ORF">ATC03_15390</name>
</gene>
<dbReference type="STRING" id="453304.ATC03_15390"/>
<proteinExistence type="predicted"/>
<keyword evidence="3" id="KW-1185">Reference proteome</keyword>
<keyword evidence="1" id="KW-0812">Transmembrane</keyword>
<dbReference type="RefSeq" id="WP_067878967.1">
    <property type="nucleotide sequence ID" value="NZ_CP013979.1"/>
</dbReference>
<dbReference type="OrthoDB" id="9846254at2"/>
<protein>
    <submittedName>
        <fullName evidence="2">Uncharacterized protein</fullName>
    </submittedName>
</protein>
<organism evidence="2 3">
    <name type="scientific">Agromyces aureus</name>
    <dbReference type="NCBI Taxonomy" id="453304"/>
    <lineage>
        <taxon>Bacteria</taxon>
        <taxon>Bacillati</taxon>
        <taxon>Actinomycetota</taxon>
        <taxon>Actinomycetes</taxon>
        <taxon>Micrococcales</taxon>
        <taxon>Microbacteriaceae</taxon>
        <taxon>Agromyces</taxon>
    </lineage>
</organism>
<reference evidence="2 3" key="1">
    <citation type="journal article" date="2016" name="Int. J. Syst. Evol. Microbiol.">
        <title>Agromyces aureus sp. nov., isolated from the rhizosphere of Salix caprea L. grown in a heavy-metal-contaminated soil.</title>
        <authorList>
            <person name="Corretto E."/>
            <person name="Antonielli L."/>
            <person name="Sessitsch A."/>
            <person name="Compant S."/>
            <person name="Gorfer M."/>
            <person name="Kuffner M."/>
            <person name="Brader G."/>
        </authorList>
    </citation>
    <scope>NUCLEOTIDE SEQUENCE [LARGE SCALE GENOMIC DNA]</scope>
    <source>
        <strain evidence="2 3">AR33</strain>
    </source>
</reference>
<dbReference type="AlphaFoldDB" id="A0A191WI99"/>
<feature type="transmembrane region" description="Helical" evidence="1">
    <location>
        <begin position="115"/>
        <end position="138"/>
    </location>
</feature>
<dbReference type="Proteomes" id="UP000078437">
    <property type="component" value="Chromosome"/>
</dbReference>
<dbReference type="EMBL" id="CP013979">
    <property type="protein sequence ID" value="ANJ27893.1"/>
    <property type="molecule type" value="Genomic_DNA"/>
</dbReference>
<evidence type="ECO:0000313" key="3">
    <source>
        <dbReference type="Proteomes" id="UP000078437"/>
    </source>
</evidence>
<keyword evidence="1" id="KW-0472">Membrane</keyword>
<feature type="transmembrane region" description="Helical" evidence="1">
    <location>
        <begin position="83"/>
        <end position="103"/>
    </location>
</feature>
<feature type="transmembrane region" description="Helical" evidence="1">
    <location>
        <begin position="178"/>
        <end position="199"/>
    </location>
</feature>
<feature type="transmembrane region" description="Helical" evidence="1">
    <location>
        <begin position="150"/>
        <end position="172"/>
    </location>
</feature>
<sequence>MSDATTAAVDCAKAMTLTRSDSASGIMRLIQDAALKRIDPVRAEEIRAVDVRFDRVVRELRLEQRTDVPASDDTPGPSTQRRLVDVLGTFLAAGAVVTAVDAGRQSGSWTQAPGVLAPLAAGLLILAVIAHAVNSVLGRRPGNSAAESRFLLLVSGAFALVVVIALPVRAAMGTTIDFLEPAVAIAIVMLIAVLALWWARRGDTARAKPAVEQGVSEAPNASDAASRIRLEKKAASAEVNAHLDELSATDRAAFDAAVDRGVREVLSRGTLGPQAVRALRSRDRVAVRYAISW</sequence>
<reference evidence="3" key="2">
    <citation type="submission" date="2016-01" db="EMBL/GenBank/DDBJ databases">
        <title>Complete genome sequence of Agromyces aureus AR33T and comparison with related organisms.</title>
        <authorList>
            <person name="Corretto E."/>
            <person name="Antonielli L."/>
            <person name="Sessitsch A."/>
            <person name="Brader G."/>
        </authorList>
    </citation>
    <scope>NUCLEOTIDE SEQUENCE [LARGE SCALE GENOMIC DNA]</scope>
    <source>
        <strain evidence="3">AR33</strain>
    </source>
</reference>
<keyword evidence="1" id="KW-1133">Transmembrane helix</keyword>
<name>A0A191WI99_9MICO</name>
<accession>A0A191WI99</accession>
<evidence type="ECO:0000313" key="2">
    <source>
        <dbReference type="EMBL" id="ANJ27893.1"/>
    </source>
</evidence>